<dbReference type="CTD" id="253260"/>
<dbReference type="RefSeq" id="XP_047740254.1">
    <property type="nucleotide sequence ID" value="XM_047884298.1"/>
</dbReference>
<dbReference type="InterPro" id="IPR029451">
    <property type="entry name" value="RICTOR_M"/>
</dbReference>
<name>A0A979FW36_HYAAZ</name>
<dbReference type="Gene3D" id="1.25.10.10">
    <property type="entry name" value="Leucine-rich Repeat Variant"/>
    <property type="match status" value="1"/>
</dbReference>
<feature type="compositionally biased region" description="Basic and acidic residues" evidence="2">
    <location>
        <begin position="2334"/>
        <end position="2346"/>
    </location>
</feature>
<feature type="region of interest" description="Disordered" evidence="2">
    <location>
        <begin position="2491"/>
        <end position="2515"/>
    </location>
</feature>
<dbReference type="InterPro" id="IPR029452">
    <property type="entry name" value="RICTOR_V"/>
</dbReference>
<proteinExistence type="inferred from homology"/>
<evidence type="ECO:0000259" key="5">
    <source>
        <dbReference type="SMART" id="SM01310"/>
    </source>
</evidence>
<dbReference type="Pfam" id="PF14664">
    <property type="entry name" value="RICTOR_N"/>
    <property type="match status" value="1"/>
</dbReference>
<evidence type="ECO:0000259" key="3">
    <source>
        <dbReference type="SMART" id="SM01307"/>
    </source>
</evidence>
<feature type="region of interest" description="Disordered" evidence="2">
    <location>
        <begin position="1540"/>
        <end position="1594"/>
    </location>
</feature>
<dbReference type="Proteomes" id="UP000694843">
    <property type="component" value="Unplaced"/>
</dbReference>
<dbReference type="PANTHER" id="PTHR13298:SF11">
    <property type="entry name" value="RAPAMYCIN-INSENSITIVE COMPANION OF MTOR"/>
    <property type="match status" value="1"/>
</dbReference>
<feature type="compositionally biased region" description="Polar residues" evidence="2">
    <location>
        <begin position="194"/>
        <end position="209"/>
    </location>
</feature>
<dbReference type="SMART" id="SM01303">
    <property type="entry name" value="RasGEF_N_2"/>
    <property type="match status" value="1"/>
</dbReference>
<feature type="domain" description="Rapamycin-insensitive companion of mTOR middle" evidence="3">
    <location>
        <begin position="882"/>
        <end position="1108"/>
    </location>
</feature>
<dbReference type="SMART" id="SM01308">
    <property type="entry name" value="RICTOR_N"/>
    <property type="match status" value="1"/>
</dbReference>
<dbReference type="GO" id="GO:0043539">
    <property type="term" value="F:protein serine/threonine kinase activator activity"/>
    <property type="evidence" value="ECO:0007669"/>
    <property type="project" value="TreeGrafter"/>
</dbReference>
<dbReference type="KEGG" id="hazt:108673326"/>
<dbReference type="InterPro" id="IPR011989">
    <property type="entry name" value="ARM-like"/>
</dbReference>
<accession>A0A979FW36</accession>
<dbReference type="Pfam" id="PF14668">
    <property type="entry name" value="RICTOR_V"/>
    <property type="match status" value="1"/>
</dbReference>
<evidence type="ECO:0000259" key="4">
    <source>
        <dbReference type="SMART" id="SM01308"/>
    </source>
</evidence>
<dbReference type="PANTHER" id="PTHR13298">
    <property type="entry name" value="CYTOSOLIC REGULATOR PIANISSIMO"/>
    <property type="match status" value="1"/>
</dbReference>
<feature type="compositionally biased region" description="Polar residues" evidence="2">
    <location>
        <begin position="2394"/>
        <end position="2404"/>
    </location>
</feature>
<feature type="region of interest" description="Disordered" evidence="2">
    <location>
        <begin position="183"/>
        <end position="218"/>
    </location>
</feature>
<dbReference type="InterPro" id="IPR000225">
    <property type="entry name" value="Armadillo"/>
</dbReference>
<evidence type="ECO:0000256" key="2">
    <source>
        <dbReference type="SAM" id="MobiDB-lite"/>
    </source>
</evidence>
<feature type="region of interest" description="Disordered" evidence="2">
    <location>
        <begin position="2044"/>
        <end position="2139"/>
    </location>
</feature>
<feature type="region of interest" description="Disordered" evidence="2">
    <location>
        <begin position="2332"/>
        <end position="2354"/>
    </location>
</feature>
<dbReference type="GO" id="GO:0038203">
    <property type="term" value="P:TORC2 signaling"/>
    <property type="evidence" value="ECO:0007669"/>
    <property type="project" value="TreeGrafter"/>
</dbReference>
<dbReference type="SMART" id="SM00185">
    <property type="entry name" value="ARM"/>
    <property type="match status" value="4"/>
</dbReference>
<feature type="compositionally biased region" description="Basic and acidic residues" evidence="2">
    <location>
        <begin position="2410"/>
        <end position="2423"/>
    </location>
</feature>
<dbReference type="GO" id="GO:0031932">
    <property type="term" value="C:TORC2 complex"/>
    <property type="evidence" value="ECO:0007669"/>
    <property type="project" value="InterPro"/>
</dbReference>
<feature type="region of interest" description="Disordered" evidence="2">
    <location>
        <begin position="2394"/>
        <end position="2442"/>
    </location>
</feature>
<gene>
    <name evidence="7" type="primary">LOC108673326</name>
</gene>
<feature type="compositionally biased region" description="Low complexity" evidence="2">
    <location>
        <begin position="2424"/>
        <end position="2436"/>
    </location>
</feature>
<feature type="compositionally biased region" description="Low complexity" evidence="2">
    <location>
        <begin position="1555"/>
        <end position="1572"/>
    </location>
</feature>
<comment type="similarity">
    <text evidence="1">Belongs to the RICTOR family.</text>
</comment>
<keyword evidence="6" id="KW-1185">Reference proteome</keyword>
<protein>
    <submittedName>
        <fullName evidence="7">Uncharacterized protein LOC108673326</fullName>
    </submittedName>
</protein>
<dbReference type="Pfam" id="PF14663">
    <property type="entry name" value="RasGEF_N_2"/>
    <property type="match status" value="1"/>
</dbReference>
<feature type="region of interest" description="Disordered" evidence="2">
    <location>
        <begin position="2199"/>
        <end position="2230"/>
    </location>
</feature>
<dbReference type="SUPFAM" id="SSF48371">
    <property type="entry name" value="ARM repeat"/>
    <property type="match status" value="2"/>
</dbReference>
<dbReference type="InterPro" id="IPR016024">
    <property type="entry name" value="ARM-type_fold"/>
</dbReference>
<evidence type="ECO:0000313" key="6">
    <source>
        <dbReference type="Proteomes" id="UP000694843"/>
    </source>
</evidence>
<evidence type="ECO:0000313" key="7">
    <source>
        <dbReference type="RefSeq" id="XP_047740254.1"/>
    </source>
</evidence>
<feature type="compositionally biased region" description="Low complexity" evidence="2">
    <location>
        <begin position="2110"/>
        <end position="2132"/>
    </location>
</feature>
<dbReference type="InterPro" id="IPR028267">
    <property type="entry name" value="Pianissimo_N"/>
</dbReference>
<feature type="compositionally biased region" description="Basic and acidic residues" evidence="2">
    <location>
        <begin position="530"/>
        <end position="543"/>
    </location>
</feature>
<feature type="domain" description="Rapamycin-insensitive companion of mTOR N-terminal" evidence="4">
    <location>
        <begin position="217"/>
        <end position="651"/>
    </location>
</feature>
<reference evidence="7" key="1">
    <citation type="submission" date="2025-08" db="UniProtKB">
        <authorList>
            <consortium name="RefSeq"/>
        </authorList>
    </citation>
    <scope>IDENTIFICATION</scope>
</reference>
<feature type="domain" description="Rapamycin-insensitive companion of mTOR" evidence="5">
    <location>
        <begin position="1287"/>
        <end position="1359"/>
    </location>
</feature>
<sequence>MLRTRIGPSGKSLRGNRRSKALSLDISGGSSGVLLQVLPYVCSSSGYNNGLKLAYLNAAVRALQQLAANKSKLQGSNGNNHYRSSETNTLGKEDIYLSRVSNTEADELQNQKRWRKSSHSDHGDWSENLYVQQKNELNKGSFKPERALKNLLIDEEQETGSSNSDAHKKDIFSTYSTVENSSYGDEVLKKESSSDNISSHGRSSTSWQQADKKDGDNGLDFRESPYSVQEYFCMLRCCLVSDGQEVRASGLRLMRYLLNSNLDAVAFLRANVVPLVVRSLDSSAGGNSVERLQALRLLRRLVQVYSSNSSAQIDSDCICGDGITSSCTKSKASPLGRHSQLGFPKDLLYSIISLTRSGLELKDSFLYPALAVLSELVLVHTETSLSCGAVAPLQQSLLECSSVPRIHEAVLASLLWITNSPRYRHHTAYLLQVIAPYTDYHYKHTTYDLDHGISNSDERELRLVTARTSLLLLLRSWPGVLLLAKDNLSAVRSLTAQLAYTSHLVTTIAIINVLYEFFGISECPRGGRRKNTDTPARSRDKSGTRSGPSGEECQQWDSAVAAHLNSPKLDPDGWNLSYGFVAAEIRYTLPQLPKCRPNLVQLQQSLVLYMLIKANLLSALCHVVINSPSALALRATVLLGELVHLAHQDLPVECSQLTHALPELMNQAATNYSYVNSLVSNPNGVKERRVAVTTLTNVHSSNPAVNVDLFREAEGVFSRDITESNIDVRSSLLFDDIKLLSSSRDADTRNYNYALAQDLESPNPFSIPTTTSIVNAATAKMTQAQRRARACTAINALLKLSRGRLNPPALPPQHSLYMAHLLNMMPFSNNSSSHAVPYSGFPTSMFDESGAFQASFSRKKIAVTSVNDISRSSKWLSSSGSEQEELVQRAMKRSHVLTLGHNHHNWQWDHIMTLLRWPSDQLQRIGNNTYRLFVKRLVHFYKPSADLFSKTPADHPNARIEAETLMLLMHFLLQVPENDNGRHLEELLMDIHTHLKAVSVQHPAPDLLLSQGALASTCSHYYFLAVGVLSRSSRGHAMLDQSGVFEQLLCVVTSRASSEVYSKLIISSLAYSIDGINRKILSTVLHDNEISENCRAYGTSLLRALLHTTSCSVTCRFLLHHLLQQLSDPSPQVVLLAISTLYEVTEVTHILHSLARSPPVLPPSLGHHVHLLTARLLRVPVAYNAYVSCELLDPILLHWERSFNVCYVQMQESALCEALTEHRRDENGRYGRRSSAPLPVQSVFVYPHLYGSLVQHSKGLQKVLSSRALSDMIELIKVGRCDTAKSITELKAAVWAVCHAGSSSAGIMHMRRCGALSAIIRLARHCLVYSVRGACCMALCLVATTQQGVIFLRECGWESVVRDHHQRWQSNLHPLHDLPCHHHQPAAHQFRSTAAPYFTALNDDNYIGHAPSKRVARIRSGFYVPGESDDDGSSDSDESIVVQGIGLDSTLAAHHRKAQTLPNQMRGGSGGGTGIISHQRSLSDCAPVAEEQNTTATSEARPLPELELTNDTQELGLPPLSGSIAKAWVRRGSLRLKNKILSSMKTKKSRKRQASYNSSGSSQNISYPFDSSPSPPVSPGSQLDNPFLPAYSSSMFGQNQSRNLQSTCATTPTTGPSLLHNCQCAAQTCQSCQSLSPTCHVTSPLSRFEVLNQYSCNPTPSSNVSSLSNACDSVGSDQLVNQPCLPEGLGSPTSVHELQPQTESQMVHRNISAKDIACHSEGIGNGPSSPTCLDARVRLGVNVPHLQCWRNSHGLATRKESKNSPDCISPSSPRQFFHLPHVHCQCGLPSQISPTTMKPLSEVDNCFPRTASQSSMVSVPSRVSLQGCQLLLAMSEQRRTASESEQEQQQKKRQHLAMLFPPPADHVSHFRVSGAENSRGFPRTASGLSKISSSGSLSVHLVSSGACGTHSRQCHCHSLMAVSSAYSGPNAPHCSVHSHSDSAVTPGDSHSQEMCGGTCKACVASTLKFADAEHTVTSDECNVEGRHSYSLDGSTAATVCEVSDHRPRGHDSPGSAEFCGGQRYLGLCLPLDLNLLLDTRGHWNKPEIDDGDPTRVPDENRLRKSERDEESGMKSREVDKKGDGESAAGCKKESEVEKRLETVREESFNSADGGSSTSTAATNKTTLASTASGECTSESLDTVTDTGLSLHSKATCLGCFSLCNRQEIAQPTEVISTEPSNTPLSGVGALLGCLRPSGMDGTSRPETPMEKWEGVPNMVSSGGDGARSDPSRVLVRKEMVRLITRLACPLTAKGSEAGLLSLKQRWPEAFKDVCMYSEAMQLLSSRSYSLAARHFLQDIFQDVSFSEVFEEAECLLKRVNISVRTDDQLPVASELRDQASEPRKDYLGPMTPKDVGKSRAFKRFQGCEKGSLGSITGVNNALREVDISVLNTTLGTENSTSHPHGTQIKADNDTDSSLREGETKTSASTSTSNTITGDSFPYSEYHTTATSNSVDTAANERLLEEAAMAGGGIVLLTRQLTLESYAGADQSLSDYDGLSTDDEGDQPLDDAPENI</sequence>
<dbReference type="SMART" id="SM01307">
    <property type="entry name" value="RICTOR_M"/>
    <property type="match status" value="1"/>
</dbReference>
<dbReference type="OrthoDB" id="271111at2759"/>
<dbReference type="InterPro" id="IPR029453">
    <property type="entry name" value="Rictor_IV"/>
</dbReference>
<organism evidence="6 7">
    <name type="scientific">Hyalella azteca</name>
    <name type="common">Amphipod</name>
    <dbReference type="NCBI Taxonomy" id="294128"/>
    <lineage>
        <taxon>Eukaryota</taxon>
        <taxon>Metazoa</taxon>
        <taxon>Ecdysozoa</taxon>
        <taxon>Arthropoda</taxon>
        <taxon>Crustacea</taxon>
        <taxon>Multicrustacea</taxon>
        <taxon>Malacostraca</taxon>
        <taxon>Eumalacostraca</taxon>
        <taxon>Peracarida</taxon>
        <taxon>Amphipoda</taxon>
        <taxon>Senticaudata</taxon>
        <taxon>Talitrida</taxon>
        <taxon>Talitroidea</taxon>
        <taxon>Hyalellidae</taxon>
        <taxon>Hyalella</taxon>
    </lineage>
</organism>
<dbReference type="Pfam" id="PF14666">
    <property type="entry name" value="RICTOR_M"/>
    <property type="match status" value="1"/>
</dbReference>
<dbReference type="GO" id="GO:0051897">
    <property type="term" value="P:positive regulation of phosphatidylinositol 3-kinase/protein kinase B signal transduction"/>
    <property type="evidence" value="ECO:0007669"/>
    <property type="project" value="TreeGrafter"/>
</dbReference>
<feature type="region of interest" description="Disordered" evidence="2">
    <location>
        <begin position="526"/>
        <end position="552"/>
    </location>
</feature>
<dbReference type="InterPro" id="IPR028268">
    <property type="entry name" value="Pianissimo_fam"/>
</dbReference>
<dbReference type="GeneID" id="108673326"/>
<feature type="compositionally biased region" description="Basic and acidic residues" evidence="2">
    <location>
        <begin position="2044"/>
        <end position="2107"/>
    </location>
</feature>
<feature type="compositionally biased region" description="Acidic residues" evidence="2">
    <location>
        <begin position="2499"/>
        <end position="2515"/>
    </location>
</feature>
<dbReference type="SMART" id="SM01310">
    <property type="entry name" value="RICTOR_V"/>
    <property type="match status" value="1"/>
</dbReference>
<evidence type="ECO:0000256" key="1">
    <source>
        <dbReference type="ARBA" id="ARBA00008878"/>
    </source>
</evidence>